<accession>A0A4Y7TYH2</accession>
<reference evidence="1 2" key="1">
    <citation type="journal article" date="2019" name="Nat. Ecol. Evol.">
        <title>Megaphylogeny resolves global patterns of mushroom evolution.</title>
        <authorList>
            <person name="Varga T."/>
            <person name="Krizsan K."/>
            <person name="Foldi C."/>
            <person name="Dima B."/>
            <person name="Sanchez-Garcia M."/>
            <person name="Sanchez-Ramirez S."/>
            <person name="Szollosi G.J."/>
            <person name="Szarkandi J.G."/>
            <person name="Papp V."/>
            <person name="Albert L."/>
            <person name="Andreopoulos W."/>
            <person name="Angelini C."/>
            <person name="Antonin V."/>
            <person name="Barry K.W."/>
            <person name="Bougher N.L."/>
            <person name="Buchanan P."/>
            <person name="Buyck B."/>
            <person name="Bense V."/>
            <person name="Catcheside P."/>
            <person name="Chovatia M."/>
            <person name="Cooper J."/>
            <person name="Damon W."/>
            <person name="Desjardin D."/>
            <person name="Finy P."/>
            <person name="Geml J."/>
            <person name="Haridas S."/>
            <person name="Hughes K."/>
            <person name="Justo A."/>
            <person name="Karasinski D."/>
            <person name="Kautmanova I."/>
            <person name="Kiss B."/>
            <person name="Kocsube S."/>
            <person name="Kotiranta H."/>
            <person name="LaButti K.M."/>
            <person name="Lechner B.E."/>
            <person name="Liimatainen K."/>
            <person name="Lipzen A."/>
            <person name="Lukacs Z."/>
            <person name="Mihaltcheva S."/>
            <person name="Morgado L.N."/>
            <person name="Niskanen T."/>
            <person name="Noordeloos M.E."/>
            <person name="Ohm R.A."/>
            <person name="Ortiz-Santana B."/>
            <person name="Ovrebo C."/>
            <person name="Racz N."/>
            <person name="Riley R."/>
            <person name="Savchenko A."/>
            <person name="Shiryaev A."/>
            <person name="Soop K."/>
            <person name="Spirin V."/>
            <person name="Szebenyi C."/>
            <person name="Tomsovsky M."/>
            <person name="Tulloss R.E."/>
            <person name="Uehling J."/>
            <person name="Grigoriev I.V."/>
            <person name="Vagvolgyi C."/>
            <person name="Papp T."/>
            <person name="Martin F.M."/>
            <person name="Miettinen O."/>
            <person name="Hibbett D.S."/>
            <person name="Nagy L.G."/>
        </authorList>
    </citation>
    <scope>NUCLEOTIDE SEQUENCE [LARGE SCALE GENOMIC DNA]</scope>
    <source>
        <strain evidence="1 2">FP101781</strain>
    </source>
</reference>
<dbReference type="Proteomes" id="UP000298030">
    <property type="component" value="Unassembled WGS sequence"/>
</dbReference>
<sequence length="171" mass="18786">MAPIKTNQKSRALPFLFLPPHLSLLPPRQMKFNYLLVNGSADGDGLTTVSRLFGNEKLVPCADDPLPFFLEYSEGVDALEALKPYLKILIALSAQRGVMGYKAFAQALALAMAPAVTEVWPHRTQLFGIMNSRRNARKIITHNQEAWVTSPLLPSDYEGGTPANATVLPPK</sequence>
<dbReference type="EMBL" id="QPFP01000002">
    <property type="protein sequence ID" value="TEB39061.1"/>
    <property type="molecule type" value="Genomic_DNA"/>
</dbReference>
<protein>
    <submittedName>
        <fullName evidence="1">Uncharacterized protein</fullName>
    </submittedName>
</protein>
<dbReference type="AlphaFoldDB" id="A0A4Y7TYH2"/>
<proteinExistence type="predicted"/>
<keyword evidence="2" id="KW-1185">Reference proteome</keyword>
<evidence type="ECO:0000313" key="1">
    <source>
        <dbReference type="EMBL" id="TEB39061.1"/>
    </source>
</evidence>
<name>A0A4Y7TYH2_COPMI</name>
<gene>
    <name evidence="1" type="ORF">FA13DRAFT_1785322</name>
</gene>
<comment type="caution">
    <text evidence="1">The sequence shown here is derived from an EMBL/GenBank/DDBJ whole genome shotgun (WGS) entry which is preliminary data.</text>
</comment>
<evidence type="ECO:0000313" key="2">
    <source>
        <dbReference type="Proteomes" id="UP000298030"/>
    </source>
</evidence>
<organism evidence="1 2">
    <name type="scientific">Coprinellus micaceus</name>
    <name type="common">Glistening ink-cap mushroom</name>
    <name type="synonym">Coprinus micaceus</name>
    <dbReference type="NCBI Taxonomy" id="71717"/>
    <lineage>
        <taxon>Eukaryota</taxon>
        <taxon>Fungi</taxon>
        <taxon>Dikarya</taxon>
        <taxon>Basidiomycota</taxon>
        <taxon>Agaricomycotina</taxon>
        <taxon>Agaricomycetes</taxon>
        <taxon>Agaricomycetidae</taxon>
        <taxon>Agaricales</taxon>
        <taxon>Agaricineae</taxon>
        <taxon>Psathyrellaceae</taxon>
        <taxon>Coprinellus</taxon>
    </lineage>
</organism>